<comment type="caution">
    <text evidence="5">The sequence shown here is derived from an EMBL/GenBank/DDBJ whole genome shotgun (WGS) entry which is preliminary data.</text>
</comment>
<dbReference type="PANTHER" id="PTHR24198:SF165">
    <property type="entry name" value="ANKYRIN REPEAT-CONTAINING PROTEIN-RELATED"/>
    <property type="match status" value="1"/>
</dbReference>
<dbReference type="Gene3D" id="1.25.40.20">
    <property type="entry name" value="Ankyrin repeat-containing domain"/>
    <property type="match status" value="1"/>
</dbReference>
<organism evidence="5 6">
    <name type="scientific">Aquatica leii</name>
    <dbReference type="NCBI Taxonomy" id="1421715"/>
    <lineage>
        <taxon>Eukaryota</taxon>
        <taxon>Metazoa</taxon>
        <taxon>Ecdysozoa</taxon>
        <taxon>Arthropoda</taxon>
        <taxon>Hexapoda</taxon>
        <taxon>Insecta</taxon>
        <taxon>Pterygota</taxon>
        <taxon>Neoptera</taxon>
        <taxon>Endopterygota</taxon>
        <taxon>Coleoptera</taxon>
        <taxon>Polyphaga</taxon>
        <taxon>Elateriformia</taxon>
        <taxon>Elateroidea</taxon>
        <taxon>Lampyridae</taxon>
        <taxon>Luciolinae</taxon>
        <taxon>Aquatica</taxon>
    </lineage>
</organism>
<proteinExistence type="predicted"/>
<feature type="region of interest" description="Disordered" evidence="4">
    <location>
        <begin position="1"/>
        <end position="29"/>
    </location>
</feature>
<dbReference type="Pfam" id="PF12796">
    <property type="entry name" value="Ank_2"/>
    <property type="match status" value="1"/>
</dbReference>
<evidence type="ECO:0000256" key="2">
    <source>
        <dbReference type="ARBA" id="ARBA00023043"/>
    </source>
</evidence>
<keyword evidence="1" id="KW-0677">Repeat</keyword>
<name>A0AAN7S6I6_9COLE</name>
<dbReference type="Pfam" id="PF13637">
    <property type="entry name" value="Ank_4"/>
    <property type="match status" value="1"/>
</dbReference>
<dbReference type="PROSITE" id="PS50088">
    <property type="entry name" value="ANK_REPEAT"/>
    <property type="match status" value="3"/>
</dbReference>
<dbReference type="SUPFAM" id="SSF48403">
    <property type="entry name" value="Ankyrin repeat"/>
    <property type="match status" value="1"/>
</dbReference>
<accession>A0AAN7S6I6</accession>
<keyword evidence="2 3" id="KW-0040">ANK repeat</keyword>
<dbReference type="EMBL" id="JARPUR010000007">
    <property type="protein sequence ID" value="KAK4873106.1"/>
    <property type="molecule type" value="Genomic_DNA"/>
</dbReference>
<feature type="repeat" description="ANK" evidence="3">
    <location>
        <begin position="63"/>
        <end position="95"/>
    </location>
</feature>
<dbReference type="Proteomes" id="UP001353858">
    <property type="component" value="Unassembled WGS sequence"/>
</dbReference>
<dbReference type="SMART" id="SM00248">
    <property type="entry name" value="ANK"/>
    <property type="match status" value="4"/>
</dbReference>
<dbReference type="InterPro" id="IPR036770">
    <property type="entry name" value="Ankyrin_rpt-contain_sf"/>
</dbReference>
<feature type="repeat" description="ANK" evidence="3">
    <location>
        <begin position="129"/>
        <end position="151"/>
    </location>
</feature>
<sequence>MSKSDERFLVSGWDDDLNDYEEEKQPHETPQKEILWAAENGKLDVVKQLIESDPTLTGVVDSDGYTPLHRACYSNHCDVVSYLLENGANVSAKTLMQWQPLHSACQWNNVNCALRLIQYGADVNAVTEGGQTPLHIAASHGTSYDTVQLLLIQPYIRPDLKNNSNETAYDIAKRSSKYYNIFDMTMPALNGIG</sequence>
<dbReference type="PRINTS" id="PR01415">
    <property type="entry name" value="ANKYRIN"/>
</dbReference>
<feature type="repeat" description="ANK" evidence="3">
    <location>
        <begin position="96"/>
        <end position="128"/>
    </location>
</feature>
<dbReference type="PROSITE" id="PS50297">
    <property type="entry name" value="ANK_REP_REGION"/>
    <property type="match status" value="2"/>
</dbReference>
<reference evidence="6" key="1">
    <citation type="submission" date="2023-01" db="EMBL/GenBank/DDBJ databases">
        <title>Key to firefly adult light organ development and bioluminescence: homeobox transcription factors regulate luciferase expression and transportation to peroxisome.</title>
        <authorList>
            <person name="Fu X."/>
        </authorList>
    </citation>
    <scope>NUCLEOTIDE SEQUENCE [LARGE SCALE GENOMIC DNA]</scope>
</reference>
<evidence type="ECO:0000256" key="3">
    <source>
        <dbReference type="PROSITE-ProRule" id="PRU00023"/>
    </source>
</evidence>
<feature type="compositionally biased region" description="Acidic residues" evidence="4">
    <location>
        <begin position="13"/>
        <end position="22"/>
    </location>
</feature>
<dbReference type="InterPro" id="IPR002110">
    <property type="entry name" value="Ankyrin_rpt"/>
</dbReference>
<evidence type="ECO:0008006" key="7">
    <source>
        <dbReference type="Google" id="ProtNLM"/>
    </source>
</evidence>
<evidence type="ECO:0000313" key="6">
    <source>
        <dbReference type="Proteomes" id="UP001353858"/>
    </source>
</evidence>
<keyword evidence="6" id="KW-1185">Reference proteome</keyword>
<evidence type="ECO:0000256" key="4">
    <source>
        <dbReference type="SAM" id="MobiDB-lite"/>
    </source>
</evidence>
<evidence type="ECO:0000256" key="1">
    <source>
        <dbReference type="ARBA" id="ARBA00022737"/>
    </source>
</evidence>
<evidence type="ECO:0000313" key="5">
    <source>
        <dbReference type="EMBL" id="KAK4873106.1"/>
    </source>
</evidence>
<dbReference type="AlphaFoldDB" id="A0AAN7S6I6"/>
<dbReference type="PANTHER" id="PTHR24198">
    <property type="entry name" value="ANKYRIN REPEAT AND PROTEIN KINASE DOMAIN-CONTAINING PROTEIN"/>
    <property type="match status" value="1"/>
</dbReference>
<gene>
    <name evidence="5" type="ORF">RN001_015135</name>
</gene>
<protein>
    <recommendedName>
        <fullName evidence="7">Ankyrin repeat domain-containing protein 49</fullName>
    </recommendedName>
</protein>